<keyword evidence="3" id="KW-1185">Reference proteome</keyword>
<dbReference type="EMBL" id="QNUG01000003">
    <property type="protein sequence ID" value="REC72802.1"/>
    <property type="molecule type" value="Genomic_DNA"/>
</dbReference>
<proteinExistence type="predicted"/>
<dbReference type="InterPro" id="IPR021448">
    <property type="entry name" value="DUF3098"/>
</dbReference>
<dbReference type="AlphaFoldDB" id="A0A3D9D471"/>
<dbReference type="OrthoDB" id="963379at2"/>
<dbReference type="Proteomes" id="UP000256326">
    <property type="component" value="Unassembled WGS sequence"/>
</dbReference>
<dbReference type="Pfam" id="PF11297">
    <property type="entry name" value="DUF3098"/>
    <property type="match status" value="1"/>
</dbReference>
<dbReference type="RefSeq" id="WP_116032283.1">
    <property type="nucleotide sequence ID" value="NZ_JBHLVV010000064.1"/>
</dbReference>
<name>A0A3D9D471_9FLAO</name>
<gene>
    <name evidence="2" type="ORF">DRF58_02145</name>
</gene>
<evidence type="ECO:0000313" key="3">
    <source>
        <dbReference type="Proteomes" id="UP000256326"/>
    </source>
</evidence>
<keyword evidence="1" id="KW-0812">Transmembrane</keyword>
<feature type="transmembrane region" description="Helical" evidence="1">
    <location>
        <begin position="32"/>
        <end position="52"/>
    </location>
</feature>
<feature type="transmembrane region" description="Helical" evidence="1">
    <location>
        <begin position="77"/>
        <end position="96"/>
    </location>
</feature>
<sequence length="101" mass="11421">MAKKTKNKYSADQFGTTETVEKKTFYFGNKNFKLMLIGLGLILLGFVLMMGADANTTPDGKLDPNYWNEDIFSFRRIRLAPLLVIAGFVVQVVAILKRNKD</sequence>
<accession>A0A3D9D471</accession>
<evidence type="ECO:0000256" key="1">
    <source>
        <dbReference type="SAM" id="Phobius"/>
    </source>
</evidence>
<keyword evidence="1" id="KW-1133">Transmembrane helix</keyword>
<organism evidence="2 3">
    <name type="scientific">Epilithonimonas hispanica</name>
    <dbReference type="NCBI Taxonomy" id="358687"/>
    <lineage>
        <taxon>Bacteria</taxon>
        <taxon>Pseudomonadati</taxon>
        <taxon>Bacteroidota</taxon>
        <taxon>Flavobacteriia</taxon>
        <taxon>Flavobacteriales</taxon>
        <taxon>Weeksellaceae</taxon>
        <taxon>Chryseobacterium group</taxon>
        <taxon>Epilithonimonas</taxon>
    </lineage>
</organism>
<comment type="caution">
    <text evidence="2">The sequence shown here is derived from an EMBL/GenBank/DDBJ whole genome shotgun (WGS) entry which is preliminary data.</text>
</comment>
<keyword evidence="1" id="KW-0472">Membrane</keyword>
<evidence type="ECO:0000313" key="2">
    <source>
        <dbReference type="EMBL" id="REC72802.1"/>
    </source>
</evidence>
<reference evidence="2 3" key="1">
    <citation type="journal article" date="2006" name="Int. J. Syst. Evol. Microbiol.">
        <title>Chryseobacterium hispanicum sp. nov., isolated from the drinking water distribution system of Sevilla, Spain.</title>
        <authorList>
            <person name="Gallego V."/>
            <person name="Garcia M.T."/>
            <person name="Ventosa A."/>
        </authorList>
    </citation>
    <scope>NUCLEOTIDE SEQUENCE [LARGE SCALE GENOMIC DNA]</scope>
    <source>
        <strain evidence="2 3">KCTC 22104</strain>
    </source>
</reference>
<protein>
    <submittedName>
        <fullName evidence="2">DUF3098 domain-containing protein</fullName>
    </submittedName>
</protein>